<evidence type="ECO:0000256" key="1">
    <source>
        <dbReference type="ARBA" id="ARBA00004141"/>
    </source>
</evidence>
<dbReference type="InterPro" id="IPR022764">
    <property type="entry name" value="Peptidase_S54_rhomboid_dom"/>
</dbReference>
<evidence type="ECO:0000256" key="5">
    <source>
        <dbReference type="ARBA" id="ARBA00022989"/>
    </source>
</evidence>
<keyword evidence="10" id="KW-1185">Reference proteome</keyword>
<keyword evidence="4" id="KW-0378">Hydrolase</keyword>
<reference evidence="9 10" key="1">
    <citation type="submission" date="2019-01" db="EMBL/GenBank/DDBJ databases">
        <title>Nuclear Genome Assembly of the Microalgal Biofuel strain Nannochloropsis salina CCMP1776.</title>
        <authorList>
            <person name="Hovde B."/>
        </authorList>
    </citation>
    <scope>NUCLEOTIDE SEQUENCE [LARGE SCALE GENOMIC DNA]</scope>
    <source>
        <strain evidence="9 10">CCMP1776</strain>
    </source>
</reference>
<evidence type="ECO:0000256" key="6">
    <source>
        <dbReference type="ARBA" id="ARBA00023136"/>
    </source>
</evidence>
<dbReference type="Proteomes" id="UP000355283">
    <property type="component" value="Unassembled WGS sequence"/>
</dbReference>
<comment type="subcellular location">
    <subcellularLocation>
        <location evidence="1">Membrane</location>
        <topology evidence="1">Multi-pass membrane protein</topology>
    </subcellularLocation>
</comment>
<dbReference type="OrthoDB" id="418595at2759"/>
<dbReference type="GO" id="GO:0004252">
    <property type="term" value="F:serine-type endopeptidase activity"/>
    <property type="evidence" value="ECO:0007669"/>
    <property type="project" value="InterPro"/>
</dbReference>
<dbReference type="Gene3D" id="1.20.1540.10">
    <property type="entry name" value="Rhomboid-like"/>
    <property type="match status" value="1"/>
</dbReference>
<dbReference type="SUPFAM" id="SSF144091">
    <property type="entry name" value="Rhomboid-like"/>
    <property type="match status" value="1"/>
</dbReference>
<sequence length="225" mass="24582">MRRFPPAGTCYRGPVLSKRQISSTLFTSPLLSPRCHTFTSLSVPRRASRELIRWRNWLTPARRSYVSHRRGRASFSLPEGDGIVYALIGANVLVFGAWTYASQSRKLTRWMVENFTVSGVGVVEHGRIHTLFTAMFSHQSFTHLLVNCVTLYFFGAEGEEGGGGVGMCRVAVFGANPVPAALVGVLFLVKDLSGLYQGGGGEANAGHLGGAVVGAAYYFFRRGRF</sequence>
<feature type="transmembrane region" description="Helical" evidence="7">
    <location>
        <begin position="170"/>
        <end position="189"/>
    </location>
</feature>
<protein>
    <recommendedName>
        <fullName evidence="8">Peptidase S54 rhomboid domain-containing protein</fullName>
    </recommendedName>
</protein>
<evidence type="ECO:0000256" key="3">
    <source>
        <dbReference type="ARBA" id="ARBA00022692"/>
    </source>
</evidence>
<accession>A0A4D9DE72</accession>
<dbReference type="Pfam" id="PF01694">
    <property type="entry name" value="Rhomboid"/>
    <property type="match status" value="1"/>
</dbReference>
<feature type="transmembrane region" description="Helical" evidence="7">
    <location>
        <begin position="82"/>
        <end position="101"/>
    </location>
</feature>
<name>A0A4D9DE72_9STRA</name>
<evidence type="ECO:0000256" key="2">
    <source>
        <dbReference type="ARBA" id="ARBA00009045"/>
    </source>
</evidence>
<keyword evidence="6 7" id="KW-0472">Membrane</keyword>
<keyword evidence="3 7" id="KW-0812">Transmembrane</keyword>
<evidence type="ECO:0000313" key="10">
    <source>
        <dbReference type="Proteomes" id="UP000355283"/>
    </source>
</evidence>
<comment type="similarity">
    <text evidence="2">Belongs to the peptidase S54 family.</text>
</comment>
<evidence type="ECO:0000313" key="9">
    <source>
        <dbReference type="EMBL" id="TFJ86939.1"/>
    </source>
</evidence>
<evidence type="ECO:0000256" key="7">
    <source>
        <dbReference type="SAM" id="Phobius"/>
    </source>
</evidence>
<feature type="domain" description="Peptidase S54 rhomboid" evidence="8">
    <location>
        <begin position="126"/>
        <end position="170"/>
    </location>
</feature>
<keyword evidence="5 7" id="KW-1133">Transmembrane helix</keyword>
<proteinExistence type="inferred from homology"/>
<gene>
    <name evidence="9" type="ORF">NSK_002027</name>
</gene>
<comment type="caution">
    <text evidence="9">The sequence shown here is derived from an EMBL/GenBank/DDBJ whole genome shotgun (WGS) entry which is preliminary data.</text>
</comment>
<feature type="transmembrane region" description="Helical" evidence="7">
    <location>
        <begin position="201"/>
        <end position="220"/>
    </location>
</feature>
<evidence type="ECO:0000259" key="8">
    <source>
        <dbReference type="Pfam" id="PF01694"/>
    </source>
</evidence>
<dbReference type="InterPro" id="IPR050925">
    <property type="entry name" value="Rhomboid_protease_S54"/>
</dbReference>
<organism evidence="9 10">
    <name type="scientific">Nannochloropsis salina CCMP1776</name>
    <dbReference type="NCBI Taxonomy" id="1027361"/>
    <lineage>
        <taxon>Eukaryota</taxon>
        <taxon>Sar</taxon>
        <taxon>Stramenopiles</taxon>
        <taxon>Ochrophyta</taxon>
        <taxon>Eustigmatophyceae</taxon>
        <taxon>Eustigmatales</taxon>
        <taxon>Monodopsidaceae</taxon>
        <taxon>Microchloropsis</taxon>
        <taxon>Microchloropsis salina</taxon>
    </lineage>
</organism>
<dbReference type="GO" id="GO:0016020">
    <property type="term" value="C:membrane"/>
    <property type="evidence" value="ECO:0007669"/>
    <property type="project" value="UniProtKB-SubCell"/>
</dbReference>
<dbReference type="EMBL" id="SDOX01000007">
    <property type="protein sequence ID" value="TFJ86939.1"/>
    <property type="molecule type" value="Genomic_DNA"/>
</dbReference>
<evidence type="ECO:0000256" key="4">
    <source>
        <dbReference type="ARBA" id="ARBA00022801"/>
    </source>
</evidence>
<dbReference type="InterPro" id="IPR035952">
    <property type="entry name" value="Rhomboid-like_sf"/>
</dbReference>
<dbReference type="AlphaFoldDB" id="A0A4D9DE72"/>
<dbReference type="PANTHER" id="PTHR43731">
    <property type="entry name" value="RHOMBOID PROTEASE"/>
    <property type="match status" value="1"/>
</dbReference>
<dbReference type="PANTHER" id="PTHR43731:SF14">
    <property type="entry name" value="PRESENILIN-ASSOCIATED RHOMBOID-LIKE PROTEIN, MITOCHONDRIAL"/>
    <property type="match status" value="1"/>
</dbReference>